<accession>A0A8F5BQ81</accession>
<proteinExistence type="predicted"/>
<dbReference type="Pfam" id="PF16239">
    <property type="entry name" value="DUF4898"/>
    <property type="match status" value="1"/>
</dbReference>
<evidence type="ECO:0000313" key="1">
    <source>
        <dbReference type="EMBL" id="QXJ29334.1"/>
    </source>
</evidence>
<dbReference type="EMBL" id="CP077717">
    <property type="protein sequence ID" value="QXJ29334.1"/>
    <property type="molecule type" value="Genomic_DNA"/>
</dbReference>
<dbReference type="InterPro" id="IPR032603">
    <property type="entry name" value="DUF4898"/>
</dbReference>
<dbReference type="AlphaFoldDB" id="A0A8F5BQ81"/>
<protein>
    <submittedName>
        <fullName evidence="1">Uncharacterized protein</fullName>
    </submittedName>
</protein>
<sequence>MKYKEVKLIYNLDTLYIMEHLSVKELESYLDDNLLKLLTKEDIRYIFLINAKIISNFEKFFSMFLPDSVKYFVAISSDLPVKIIKESLIRAKDALEVSCHITSKLPPKSMIVIGLQSVSGRGELKKPSALRT</sequence>
<reference evidence="1" key="1">
    <citation type="journal article" date="2021" name="Environ. Microbiol.">
        <title>New insights into the diversity and evolution of the archaeal mobilome from three complete genomes of Saccharolobus shibatae.</title>
        <authorList>
            <person name="Medvedeva S."/>
            <person name="Brandt D."/>
            <person name="Cvirkaite-Krupovic V."/>
            <person name="Liu Y."/>
            <person name="Severinov K."/>
            <person name="Ishino S."/>
            <person name="Ishino Y."/>
            <person name="Prangishvili D."/>
            <person name="Kalinowski J."/>
            <person name="Krupovic M."/>
        </authorList>
    </citation>
    <scope>NUCLEOTIDE SEQUENCE</scope>
    <source>
        <strain evidence="1">B12</strain>
    </source>
</reference>
<dbReference type="Proteomes" id="UP000694018">
    <property type="component" value="Chromosome"/>
</dbReference>
<evidence type="ECO:0000313" key="2">
    <source>
        <dbReference type="Proteomes" id="UP000694018"/>
    </source>
</evidence>
<gene>
    <name evidence="1" type="ORF">J5U23_02203</name>
</gene>
<name>A0A8F5BQ81_SACSH</name>
<organism evidence="1 2">
    <name type="scientific">Saccharolobus shibatae (strain ATCC 51178 / DSM 5389 / JCM 8931 / NBRC 15437 / B12)</name>
    <name type="common">Sulfolobus shibatae</name>
    <dbReference type="NCBI Taxonomy" id="523848"/>
    <lineage>
        <taxon>Archaea</taxon>
        <taxon>Thermoproteota</taxon>
        <taxon>Thermoprotei</taxon>
        <taxon>Sulfolobales</taxon>
        <taxon>Sulfolobaceae</taxon>
        <taxon>Saccharolobus</taxon>
    </lineage>
</organism>
<dbReference type="KEGG" id="sshi:J5U23_02203"/>